<proteinExistence type="inferred from homology"/>
<evidence type="ECO:0000313" key="4">
    <source>
        <dbReference type="EMBL" id="MEJ8646184.1"/>
    </source>
</evidence>
<feature type="domain" description="Gfo/Idh/MocA-like oxidoreductase C-terminal" evidence="3">
    <location>
        <begin position="139"/>
        <end position="381"/>
    </location>
</feature>
<dbReference type="PANTHER" id="PTHR43377:SF2">
    <property type="entry name" value="BINDING ROSSMANN FOLD OXIDOREDUCTASE, PUTATIVE (AFU_ORTHOLOGUE AFUA_4G00560)-RELATED"/>
    <property type="match status" value="1"/>
</dbReference>
<dbReference type="PANTHER" id="PTHR43377">
    <property type="entry name" value="BILIVERDIN REDUCTASE A"/>
    <property type="match status" value="1"/>
</dbReference>
<accession>A0ABU8UE66</accession>
<gene>
    <name evidence="4" type="ORF">WKI68_43015</name>
</gene>
<comment type="caution">
    <text evidence="4">The sequence shown here is derived from an EMBL/GenBank/DDBJ whole genome shotgun (WGS) entry which is preliminary data.</text>
</comment>
<keyword evidence="5" id="KW-1185">Reference proteome</keyword>
<name>A0ABU8UE66_9ACTN</name>
<sequence>MAPLSLIVVGAGDRGTGHARWALSHPDRAQVVAVAEPRPTRRRRFAAEHGIAADGAVCDWRELAARGRIADAVLICTQDRMHLEPALAFAELGYHIMLEKPMALDEPSCRAIVDAVERAGVILAVGHVLRYTPYTQVFKDVLDSGRLGDVVSVQHTEPVGHWHQAHSFVRGNWRRTDEATSMLMAKSCHDLDWLQYVVGQPPTRVSSFGRLSHFTPANRPAGAADRCLDCSIETQCAFSAKRIYGERLAGGDHGWPLSAVVDEPTEKALDAALRSGPYGRCVYACDNDVVDHQVVAMEFAGGTTATFTMTGLSRMAKRRTVVFGTRGELHGDGTTLRVHDFLTGHDEIIDTTPEGDMSAAGGHGGGDAGLMDAFVTAVATGDASLVRSGPRQSLLSHLAVLAAERARLAGTVEHVPTSA</sequence>
<dbReference type="InterPro" id="IPR004104">
    <property type="entry name" value="Gfo/Idh/MocA-like_OxRdtase_C"/>
</dbReference>
<dbReference type="InterPro" id="IPR051450">
    <property type="entry name" value="Gfo/Idh/MocA_Oxidoreductases"/>
</dbReference>
<reference evidence="4 5" key="1">
    <citation type="submission" date="2024-03" db="EMBL/GenBank/DDBJ databases">
        <title>Novel Streptomyces species of biotechnological and ecological value are a feature of Machair soil.</title>
        <authorList>
            <person name="Prole J.R."/>
            <person name="Goodfellow M."/>
            <person name="Allenby N."/>
            <person name="Ward A.C."/>
        </authorList>
    </citation>
    <scope>NUCLEOTIDE SEQUENCE [LARGE SCALE GENOMIC DNA]</scope>
    <source>
        <strain evidence="4 5">MS1.HAVA.3</strain>
    </source>
</reference>
<dbReference type="EMBL" id="JBBKAM010000004">
    <property type="protein sequence ID" value="MEJ8646184.1"/>
    <property type="molecule type" value="Genomic_DNA"/>
</dbReference>
<evidence type="ECO:0000259" key="2">
    <source>
        <dbReference type="Pfam" id="PF01408"/>
    </source>
</evidence>
<dbReference type="InterPro" id="IPR000683">
    <property type="entry name" value="Gfo/Idh/MocA-like_OxRdtase_N"/>
</dbReference>
<dbReference type="Gene3D" id="3.30.360.10">
    <property type="entry name" value="Dihydrodipicolinate Reductase, domain 2"/>
    <property type="match status" value="1"/>
</dbReference>
<dbReference type="Pfam" id="PF01408">
    <property type="entry name" value="GFO_IDH_MocA"/>
    <property type="match status" value="1"/>
</dbReference>
<protein>
    <submittedName>
        <fullName evidence="4">Gfo/Idh/MocA family oxidoreductase</fullName>
    </submittedName>
</protein>
<dbReference type="Gene3D" id="3.40.50.720">
    <property type="entry name" value="NAD(P)-binding Rossmann-like Domain"/>
    <property type="match status" value="1"/>
</dbReference>
<organism evidence="4 5">
    <name type="scientific">Streptomyces caledonius</name>
    <dbReference type="NCBI Taxonomy" id="3134107"/>
    <lineage>
        <taxon>Bacteria</taxon>
        <taxon>Bacillati</taxon>
        <taxon>Actinomycetota</taxon>
        <taxon>Actinomycetes</taxon>
        <taxon>Kitasatosporales</taxon>
        <taxon>Streptomycetaceae</taxon>
        <taxon>Streptomyces</taxon>
    </lineage>
</organism>
<evidence type="ECO:0000256" key="1">
    <source>
        <dbReference type="ARBA" id="ARBA00010928"/>
    </source>
</evidence>
<dbReference type="InterPro" id="IPR036291">
    <property type="entry name" value="NAD(P)-bd_dom_sf"/>
</dbReference>
<evidence type="ECO:0000313" key="5">
    <source>
        <dbReference type="Proteomes" id="UP001382904"/>
    </source>
</evidence>
<dbReference type="SUPFAM" id="SSF55347">
    <property type="entry name" value="Glyceraldehyde-3-phosphate dehydrogenase-like, C-terminal domain"/>
    <property type="match status" value="1"/>
</dbReference>
<evidence type="ECO:0000259" key="3">
    <source>
        <dbReference type="Pfam" id="PF02894"/>
    </source>
</evidence>
<dbReference type="Proteomes" id="UP001382904">
    <property type="component" value="Unassembled WGS sequence"/>
</dbReference>
<dbReference type="Pfam" id="PF02894">
    <property type="entry name" value="GFO_IDH_MocA_C"/>
    <property type="match status" value="1"/>
</dbReference>
<comment type="similarity">
    <text evidence="1">Belongs to the Gfo/Idh/MocA family.</text>
</comment>
<dbReference type="SUPFAM" id="SSF51735">
    <property type="entry name" value="NAD(P)-binding Rossmann-fold domains"/>
    <property type="match status" value="1"/>
</dbReference>
<feature type="domain" description="Gfo/Idh/MocA-like oxidoreductase N-terminal" evidence="2">
    <location>
        <begin position="7"/>
        <end position="127"/>
    </location>
</feature>